<evidence type="ECO:0000313" key="2">
    <source>
        <dbReference type="EMBL" id="GAD19205.1"/>
    </source>
</evidence>
<organism evidence="2 3">
    <name type="scientific">Helicobacter fennelliae MRY12-0050</name>
    <dbReference type="NCBI Taxonomy" id="1325130"/>
    <lineage>
        <taxon>Bacteria</taxon>
        <taxon>Pseudomonadati</taxon>
        <taxon>Campylobacterota</taxon>
        <taxon>Epsilonproteobacteria</taxon>
        <taxon>Campylobacterales</taxon>
        <taxon>Helicobacteraceae</taxon>
        <taxon>Helicobacter</taxon>
    </lineage>
</organism>
<name>T1CZ38_9HELI</name>
<keyword evidence="1" id="KW-1133">Transmembrane helix</keyword>
<keyword evidence="3" id="KW-1185">Reference proteome</keyword>
<gene>
    <name evidence="2" type="ORF">HFN_0336</name>
</gene>
<comment type="caution">
    <text evidence="2">The sequence shown here is derived from an EMBL/GenBank/DDBJ whole genome shotgun (WGS) entry which is preliminary data.</text>
</comment>
<evidence type="ECO:0000313" key="3">
    <source>
        <dbReference type="Proteomes" id="UP000018143"/>
    </source>
</evidence>
<accession>T1CZ38</accession>
<proteinExistence type="predicted"/>
<dbReference type="STRING" id="1325130.HFN_0336"/>
<feature type="transmembrane region" description="Helical" evidence="1">
    <location>
        <begin position="12"/>
        <end position="35"/>
    </location>
</feature>
<dbReference type="Proteomes" id="UP000018143">
    <property type="component" value="Unassembled WGS sequence"/>
</dbReference>
<protein>
    <submittedName>
        <fullName evidence="2">Uncharacterized protein</fullName>
    </submittedName>
</protein>
<dbReference type="EMBL" id="BASD01000018">
    <property type="protein sequence ID" value="GAD19205.1"/>
    <property type="molecule type" value="Genomic_DNA"/>
</dbReference>
<reference evidence="2 3" key="1">
    <citation type="journal article" date="2013" name="Genome Announc.">
        <title>Draft Genome Sequence of Helicobacter fennelliae Strain MRY12-0050, Isolated from a Bacteremia Patient.</title>
        <authorList>
            <person name="Rimbara E."/>
            <person name="Matsui M."/>
            <person name="Mori S."/>
            <person name="Suzuki S."/>
            <person name="Suzuki M."/>
            <person name="Kim H."/>
            <person name="Sekizuka T."/>
            <person name="Kuroda M."/>
            <person name="Shibayama K."/>
        </authorList>
    </citation>
    <scope>NUCLEOTIDE SEQUENCE [LARGE SCALE GENOMIC DNA]</scope>
    <source>
        <strain evidence="2 3">MRY12-0050</strain>
    </source>
</reference>
<dbReference type="AlphaFoldDB" id="T1CZ38"/>
<evidence type="ECO:0000256" key="1">
    <source>
        <dbReference type="SAM" id="Phobius"/>
    </source>
</evidence>
<keyword evidence="1" id="KW-0472">Membrane</keyword>
<keyword evidence="1" id="KW-0812">Transmembrane</keyword>
<sequence>MLSLLFRPMQSYFWIMLQGGNTAEPLIVACAVGIWKGVLKFGLF</sequence>